<proteinExistence type="predicted"/>
<dbReference type="Proteomes" id="UP000076532">
    <property type="component" value="Unassembled WGS sequence"/>
</dbReference>
<dbReference type="STRING" id="436010.A0A167WS46"/>
<evidence type="ECO:0008006" key="3">
    <source>
        <dbReference type="Google" id="ProtNLM"/>
    </source>
</evidence>
<reference evidence="1 2" key="1">
    <citation type="journal article" date="2016" name="Mol. Biol. Evol.">
        <title>Comparative Genomics of Early-Diverging Mushroom-Forming Fungi Provides Insights into the Origins of Lignocellulose Decay Capabilities.</title>
        <authorList>
            <person name="Nagy L.G."/>
            <person name="Riley R."/>
            <person name="Tritt A."/>
            <person name="Adam C."/>
            <person name="Daum C."/>
            <person name="Floudas D."/>
            <person name="Sun H."/>
            <person name="Yadav J.S."/>
            <person name="Pangilinan J."/>
            <person name="Larsson K.H."/>
            <person name="Matsuura K."/>
            <person name="Barry K."/>
            <person name="Labutti K."/>
            <person name="Kuo R."/>
            <person name="Ohm R.A."/>
            <person name="Bhattacharya S.S."/>
            <person name="Shirouzu T."/>
            <person name="Yoshinaga Y."/>
            <person name="Martin F.M."/>
            <person name="Grigoriev I.V."/>
            <person name="Hibbett D.S."/>
        </authorList>
    </citation>
    <scope>NUCLEOTIDE SEQUENCE [LARGE SCALE GENOMIC DNA]</scope>
    <source>
        <strain evidence="1 2">CBS 109695</strain>
    </source>
</reference>
<name>A0A167WS46_9AGAM</name>
<sequence length="299" mass="32417">MLFHTDARLPISTPLAIIDDEDRIIAVLVGRPVGDDWLHVVAGLEAAINQLGKAAKFTEEECDHRRGPLPAMDFGVSHGGGQKRPSVLKQGSEQNQHAIDAFCADPNVIRAAGFADSGFACYAPKMYQRYSQYSTALQKSDPSLKWNFPKSIFASATSNIGPAAASYDHLDYSNAAAGWCSITSAGTFDPKKGGHLILFDINKVVEFPSGSTILIPSSVMRHGNTPIQEEEGETRVSMTQYSAGALFRWVDNGCIKQDNTSKAHKAYMAATAPERFTTLLDLFSTLDSLPADRLSVFGK</sequence>
<gene>
    <name evidence="1" type="ORF">FIBSPDRAFT_764451</name>
</gene>
<accession>A0A167WS46</accession>
<dbReference type="EMBL" id="KV417788">
    <property type="protein sequence ID" value="KZP06416.1"/>
    <property type="molecule type" value="Genomic_DNA"/>
</dbReference>
<protein>
    <recommendedName>
        <fullName evidence="3">Prolyl 4-hydroxylase alpha subunit Fe(2+) 2OG dioxygenase domain-containing protein</fullName>
    </recommendedName>
</protein>
<evidence type="ECO:0000313" key="2">
    <source>
        <dbReference type="Proteomes" id="UP000076532"/>
    </source>
</evidence>
<dbReference type="OrthoDB" id="2797114at2759"/>
<dbReference type="Gene3D" id="3.60.130.30">
    <property type="match status" value="1"/>
</dbReference>
<organism evidence="1 2">
    <name type="scientific">Athelia psychrophila</name>
    <dbReference type="NCBI Taxonomy" id="1759441"/>
    <lineage>
        <taxon>Eukaryota</taxon>
        <taxon>Fungi</taxon>
        <taxon>Dikarya</taxon>
        <taxon>Basidiomycota</taxon>
        <taxon>Agaricomycotina</taxon>
        <taxon>Agaricomycetes</taxon>
        <taxon>Agaricomycetidae</taxon>
        <taxon>Atheliales</taxon>
        <taxon>Atheliaceae</taxon>
        <taxon>Athelia</taxon>
    </lineage>
</organism>
<keyword evidence="2" id="KW-1185">Reference proteome</keyword>
<dbReference type="AlphaFoldDB" id="A0A167WS46"/>
<evidence type="ECO:0000313" key="1">
    <source>
        <dbReference type="EMBL" id="KZP06416.1"/>
    </source>
</evidence>